<feature type="transmembrane region" description="Helical" evidence="1">
    <location>
        <begin position="12"/>
        <end position="32"/>
    </location>
</feature>
<evidence type="ECO:0000256" key="1">
    <source>
        <dbReference type="SAM" id="Phobius"/>
    </source>
</evidence>
<dbReference type="EMBL" id="LAZR01049322">
    <property type="protein sequence ID" value="KKK89914.1"/>
    <property type="molecule type" value="Genomic_DNA"/>
</dbReference>
<reference evidence="2" key="1">
    <citation type="journal article" date="2015" name="Nature">
        <title>Complex archaea that bridge the gap between prokaryotes and eukaryotes.</title>
        <authorList>
            <person name="Spang A."/>
            <person name="Saw J.H."/>
            <person name="Jorgensen S.L."/>
            <person name="Zaremba-Niedzwiedzka K."/>
            <person name="Martijn J."/>
            <person name="Lind A.E."/>
            <person name="van Eijk R."/>
            <person name="Schleper C."/>
            <person name="Guy L."/>
            <person name="Ettema T.J."/>
        </authorList>
    </citation>
    <scope>NUCLEOTIDE SEQUENCE</scope>
</reference>
<keyword evidence="1" id="KW-0472">Membrane</keyword>
<dbReference type="AlphaFoldDB" id="A0A0F9BH46"/>
<comment type="caution">
    <text evidence="2">The sequence shown here is derived from an EMBL/GenBank/DDBJ whole genome shotgun (WGS) entry which is preliminary data.</text>
</comment>
<protein>
    <submittedName>
        <fullName evidence="2">Uncharacterized protein</fullName>
    </submittedName>
</protein>
<evidence type="ECO:0000313" key="2">
    <source>
        <dbReference type="EMBL" id="KKK89914.1"/>
    </source>
</evidence>
<gene>
    <name evidence="2" type="ORF">LCGC14_2728300</name>
</gene>
<organism evidence="2">
    <name type="scientific">marine sediment metagenome</name>
    <dbReference type="NCBI Taxonomy" id="412755"/>
    <lineage>
        <taxon>unclassified sequences</taxon>
        <taxon>metagenomes</taxon>
        <taxon>ecological metagenomes</taxon>
    </lineage>
</organism>
<keyword evidence="1" id="KW-0812">Transmembrane</keyword>
<name>A0A0F9BH46_9ZZZZ</name>
<proteinExistence type="predicted"/>
<accession>A0A0F9BH46</accession>
<feature type="transmembrane region" description="Helical" evidence="1">
    <location>
        <begin position="38"/>
        <end position="61"/>
    </location>
</feature>
<sequence>MPKKITPDGKVNLVITCLLTLVYLVLMILIIGADSPNATGPVVVGFMASVVYGLLVAYVWVANCGDTLIDLYDDYTEEKD</sequence>
<keyword evidence="1" id="KW-1133">Transmembrane helix</keyword>